<evidence type="ECO:0000313" key="3">
    <source>
        <dbReference type="EMBL" id="MDQ6598184.1"/>
    </source>
</evidence>
<organism evidence="4 5">
    <name type="scientific">Bacillus salipaludis</name>
    <dbReference type="NCBI Taxonomy" id="2547811"/>
    <lineage>
        <taxon>Bacteria</taxon>
        <taxon>Bacillati</taxon>
        <taxon>Bacillota</taxon>
        <taxon>Bacilli</taxon>
        <taxon>Bacillales</taxon>
        <taxon>Bacillaceae</taxon>
        <taxon>Bacillus</taxon>
    </lineage>
</organism>
<sequence length="245" mass="28870">MESIINQLFWLWAPVSLLPEWLRIFLVLFVLLLLARTILLYIVPHLVNLMCRLLKKMLYLLSYPIMAGICTILKRRREARKTDIPFWVDIIEGMFALFDRFFNKMIQLFRKRKRNKARIKRWSFYFATALAILLSAATMNNPNEWYTQKWKNAEAWLNQEPVQKQVFSSASPETKEFILNRKYKDGGNIRVAPALTADRLYTIDNGEIIHFLNEEQVDSKGIKWLKVQTANGIKGWISASIVREK</sequence>
<feature type="transmembrane region" description="Helical" evidence="1">
    <location>
        <begin position="122"/>
        <end position="139"/>
    </location>
</feature>
<evidence type="ECO:0000313" key="6">
    <source>
        <dbReference type="Proteomes" id="UP001178888"/>
    </source>
</evidence>
<evidence type="ECO:0000259" key="2">
    <source>
        <dbReference type="SMART" id="SM00287"/>
    </source>
</evidence>
<evidence type="ECO:0000256" key="1">
    <source>
        <dbReference type="SAM" id="Phobius"/>
    </source>
</evidence>
<dbReference type="Proteomes" id="UP000295132">
    <property type="component" value="Unassembled WGS sequence"/>
</dbReference>
<feature type="transmembrane region" description="Helical" evidence="1">
    <location>
        <begin position="21"/>
        <end position="44"/>
    </location>
</feature>
<name>A0A4R5VMR4_9BACI</name>
<gene>
    <name evidence="4" type="ORF">E2K98_19600</name>
    <name evidence="3" type="ORF">RCG21_17790</name>
</gene>
<dbReference type="AlphaFoldDB" id="A0A4R5VMR4"/>
<dbReference type="Pfam" id="PF08239">
    <property type="entry name" value="SH3_3"/>
    <property type="match status" value="1"/>
</dbReference>
<feature type="domain" description="SH3b" evidence="2">
    <location>
        <begin position="178"/>
        <end position="245"/>
    </location>
</feature>
<dbReference type="Proteomes" id="UP001178888">
    <property type="component" value="Unassembled WGS sequence"/>
</dbReference>
<evidence type="ECO:0000313" key="5">
    <source>
        <dbReference type="Proteomes" id="UP000295132"/>
    </source>
</evidence>
<comment type="caution">
    <text evidence="4">The sequence shown here is derived from an EMBL/GenBank/DDBJ whole genome shotgun (WGS) entry which is preliminary data.</text>
</comment>
<protein>
    <submittedName>
        <fullName evidence="4">SH3 domain-containing protein</fullName>
    </submittedName>
</protein>
<feature type="transmembrane region" description="Helical" evidence="1">
    <location>
        <begin position="56"/>
        <end position="74"/>
    </location>
</feature>
<dbReference type="InterPro" id="IPR003646">
    <property type="entry name" value="SH3-like_bac-type"/>
</dbReference>
<dbReference type="RefSeq" id="WP_133337068.1">
    <property type="nucleotide sequence ID" value="NZ_JAVGVR010000001.1"/>
</dbReference>
<keyword evidence="1" id="KW-0812">Transmembrane</keyword>
<dbReference type="Gene3D" id="2.30.30.40">
    <property type="entry name" value="SH3 Domains"/>
    <property type="match status" value="1"/>
</dbReference>
<evidence type="ECO:0000313" key="4">
    <source>
        <dbReference type="EMBL" id="TDK59432.1"/>
    </source>
</evidence>
<keyword evidence="1" id="KW-0472">Membrane</keyword>
<dbReference type="EMBL" id="SMYO01000009">
    <property type="protein sequence ID" value="TDK59432.1"/>
    <property type="molecule type" value="Genomic_DNA"/>
</dbReference>
<reference evidence="3" key="2">
    <citation type="submission" date="2023-08" db="EMBL/GenBank/DDBJ databases">
        <title>Nitrogen cycling bacteria in agricultural field soils.</title>
        <authorList>
            <person name="Jang J."/>
        </authorList>
    </citation>
    <scope>NUCLEOTIDE SEQUENCE</scope>
    <source>
        <strain evidence="3">PS3-36</strain>
    </source>
</reference>
<dbReference type="EMBL" id="JAVGVR010000001">
    <property type="protein sequence ID" value="MDQ6598184.1"/>
    <property type="molecule type" value="Genomic_DNA"/>
</dbReference>
<accession>A0A4R5VMR4</accession>
<reference evidence="4 5" key="1">
    <citation type="submission" date="2019-03" db="EMBL/GenBank/DDBJ databases">
        <title>Bacillus niacini sp. nov. a Nicotinate-Metabolizing Mesophile Isolated from Soil.</title>
        <authorList>
            <person name="Zhang G."/>
        </authorList>
    </citation>
    <scope>NUCLEOTIDE SEQUENCE [LARGE SCALE GENOMIC DNA]</scope>
    <source>
        <strain evidence="4 5">WN066</strain>
    </source>
</reference>
<keyword evidence="1" id="KW-1133">Transmembrane helix</keyword>
<proteinExistence type="predicted"/>
<dbReference type="SMART" id="SM00287">
    <property type="entry name" value="SH3b"/>
    <property type="match status" value="1"/>
</dbReference>
<keyword evidence="6" id="KW-1185">Reference proteome</keyword>